<evidence type="ECO:0000313" key="8">
    <source>
        <dbReference type="Proteomes" id="UP000001194"/>
    </source>
</evidence>
<dbReference type="PANTHER" id="PTHR21346:SF10">
    <property type="entry name" value="TRANSMEMBRANE PROTEIN"/>
    <property type="match status" value="1"/>
</dbReference>
<evidence type="ECO:0000256" key="3">
    <source>
        <dbReference type="ARBA" id="ARBA00022692"/>
    </source>
</evidence>
<dbReference type="Pfam" id="PF04930">
    <property type="entry name" value="FUN14"/>
    <property type="match status" value="1"/>
</dbReference>
<reference evidence="7 8" key="1">
    <citation type="journal article" date="2008" name="Nature">
        <title>The genome of Laccaria bicolor provides insights into mycorrhizal symbiosis.</title>
        <authorList>
            <person name="Martin F."/>
            <person name="Aerts A."/>
            <person name="Ahren D."/>
            <person name="Brun A."/>
            <person name="Danchin E.G.J."/>
            <person name="Duchaussoy F."/>
            <person name="Gibon J."/>
            <person name="Kohler A."/>
            <person name="Lindquist E."/>
            <person name="Pereda V."/>
            <person name="Salamov A."/>
            <person name="Shapiro H.J."/>
            <person name="Wuyts J."/>
            <person name="Blaudez D."/>
            <person name="Buee M."/>
            <person name="Brokstein P."/>
            <person name="Canbaeck B."/>
            <person name="Cohen D."/>
            <person name="Courty P.E."/>
            <person name="Coutinho P.M."/>
            <person name="Delaruelle C."/>
            <person name="Detter J.C."/>
            <person name="Deveau A."/>
            <person name="DiFazio S."/>
            <person name="Duplessis S."/>
            <person name="Fraissinet-Tachet L."/>
            <person name="Lucic E."/>
            <person name="Frey-Klett P."/>
            <person name="Fourrey C."/>
            <person name="Feussner I."/>
            <person name="Gay G."/>
            <person name="Grimwood J."/>
            <person name="Hoegger P.J."/>
            <person name="Jain P."/>
            <person name="Kilaru S."/>
            <person name="Labbe J."/>
            <person name="Lin Y.C."/>
            <person name="Legue V."/>
            <person name="Le Tacon F."/>
            <person name="Marmeisse R."/>
            <person name="Melayah D."/>
            <person name="Montanini B."/>
            <person name="Muratet M."/>
            <person name="Nehls U."/>
            <person name="Niculita-Hirzel H."/>
            <person name="Oudot-Le Secq M.P."/>
            <person name="Peter M."/>
            <person name="Quesneville H."/>
            <person name="Rajashekar B."/>
            <person name="Reich M."/>
            <person name="Rouhier N."/>
            <person name="Schmutz J."/>
            <person name="Yin T."/>
            <person name="Chalot M."/>
            <person name="Henrissat B."/>
            <person name="Kuees U."/>
            <person name="Lucas S."/>
            <person name="Van de Peer Y."/>
            <person name="Podila G.K."/>
            <person name="Polle A."/>
            <person name="Pukkila P.J."/>
            <person name="Richardson P.M."/>
            <person name="Rouze P."/>
            <person name="Sanders I.R."/>
            <person name="Stajich J.E."/>
            <person name="Tunlid A."/>
            <person name="Tuskan G."/>
            <person name="Grigoriev I.V."/>
        </authorList>
    </citation>
    <scope>NUCLEOTIDE SEQUENCE [LARGE SCALE GENOMIC DNA]</scope>
    <source>
        <strain evidence="8">S238N-H82 / ATCC MYA-4686</strain>
    </source>
</reference>
<evidence type="ECO:0000256" key="1">
    <source>
        <dbReference type="ARBA" id="ARBA00004370"/>
    </source>
</evidence>
<protein>
    <submittedName>
        <fullName evidence="7">Predicted protein</fullName>
    </submittedName>
</protein>
<accession>B0CS68</accession>
<dbReference type="KEGG" id="lbc:LACBIDRAFT_305893"/>
<keyword evidence="8" id="KW-1185">Reference proteome</keyword>
<feature type="transmembrane region" description="Helical" evidence="6">
    <location>
        <begin position="114"/>
        <end position="135"/>
    </location>
</feature>
<dbReference type="HOGENOM" id="CLU_095425_0_0_1"/>
<evidence type="ECO:0000256" key="6">
    <source>
        <dbReference type="SAM" id="Phobius"/>
    </source>
</evidence>
<dbReference type="STRING" id="486041.B0CS68"/>
<dbReference type="GeneID" id="6070719"/>
<keyword evidence="4 6" id="KW-1133">Transmembrane helix</keyword>
<organism evidence="8">
    <name type="scientific">Laccaria bicolor (strain S238N-H82 / ATCC MYA-4686)</name>
    <name type="common">Bicoloured deceiver</name>
    <name type="synonym">Laccaria laccata var. bicolor</name>
    <dbReference type="NCBI Taxonomy" id="486041"/>
    <lineage>
        <taxon>Eukaryota</taxon>
        <taxon>Fungi</taxon>
        <taxon>Dikarya</taxon>
        <taxon>Basidiomycota</taxon>
        <taxon>Agaricomycotina</taxon>
        <taxon>Agaricomycetes</taxon>
        <taxon>Agaricomycetidae</taxon>
        <taxon>Agaricales</taxon>
        <taxon>Agaricineae</taxon>
        <taxon>Hydnangiaceae</taxon>
        <taxon>Laccaria</taxon>
    </lineage>
</organism>
<dbReference type="OrthoDB" id="163794at2759"/>
<evidence type="ECO:0000256" key="4">
    <source>
        <dbReference type="ARBA" id="ARBA00022989"/>
    </source>
</evidence>
<dbReference type="RefSeq" id="XP_001874810.1">
    <property type="nucleotide sequence ID" value="XM_001874775.1"/>
</dbReference>
<comment type="subcellular location">
    <subcellularLocation>
        <location evidence="1">Membrane</location>
    </subcellularLocation>
</comment>
<evidence type="ECO:0000256" key="5">
    <source>
        <dbReference type="ARBA" id="ARBA00023136"/>
    </source>
</evidence>
<dbReference type="EMBL" id="DS547092">
    <property type="protein sequence ID" value="EDR14251.1"/>
    <property type="molecule type" value="Genomic_DNA"/>
</dbReference>
<dbReference type="Proteomes" id="UP000001194">
    <property type="component" value="Unassembled WGS sequence"/>
</dbReference>
<gene>
    <name evidence="7" type="ORF">LACBIDRAFT_305893</name>
</gene>
<evidence type="ECO:0000256" key="2">
    <source>
        <dbReference type="ARBA" id="ARBA00009160"/>
    </source>
</evidence>
<dbReference type="PANTHER" id="PTHR21346">
    <property type="entry name" value="FUN14 DOMAIN CONTAINING"/>
    <property type="match status" value="1"/>
</dbReference>
<name>B0CS68_LACBS</name>
<evidence type="ECO:0000313" key="7">
    <source>
        <dbReference type="EMBL" id="EDR14251.1"/>
    </source>
</evidence>
<comment type="similarity">
    <text evidence="2">Belongs to the FUN14 family.</text>
</comment>
<dbReference type="AlphaFoldDB" id="B0CS68"/>
<dbReference type="GO" id="GO:0016020">
    <property type="term" value="C:membrane"/>
    <property type="evidence" value="ECO:0007669"/>
    <property type="project" value="UniProtKB-SubCell"/>
</dbReference>
<sequence>MSFTLTRQCRPSVFRFHALRAFHSTPKASRLGLPARNASSSNFVKVAAATSLGVGLSFTTKPTIYCDGEALPKSQVYLPDLPPPPASSLSLYELGFGTVAGLCAGVFVKKGAKALAVVLGGVFVLLQYMASTSVVRIDWGRVSSRFGEMFYRRDGTGTKKPPTVSSIWNTLIDFLTADFQPRASFIVGFALGIRVG</sequence>
<proteinExistence type="inferred from homology"/>
<dbReference type="InterPro" id="IPR007014">
    <property type="entry name" value="FUN14"/>
</dbReference>
<dbReference type="InParanoid" id="B0CS68"/>
<keyword evidence="3 6" id="KW-0812">Transmembrane</keyword>
<keyword evidence="5 6" id="KW-0472">Membrane</keyword>